<gene>
    <name evidence="2" type="primary">adh2_1</name>
    <name evidence="2" type="ORF">HDCHBGLK_00835</name>
</gene>
<dbReference type="EC" id="1.1.1.192" evidence="2"/>
<dbReference type="Gene3D" id="1.20.1090.10">
    <property type="entry name" value="Dehydroquinate synthase-like - alpha domain"/>
    <property type="match status" value="1"/>
</dbReference>
<dbReference type="PANTHER" id="PTHR43633:SF1">
    <property type="entry name" value="ALCOHOL DEHYDROGENASE YQHD"/>
    <property type="match status" value="1"/>
</dbReference>
<dbReference type="AlphaFoldDB" id="B0NC58"/>
<dbReference type="GO" id="GO:0005829">
    <property type="term" value="C:cytosol"/>
    <property type="evidence" value="ECO:0007669"/>
    <property type="project" value="TreeGrafter"/>
</dbReference>
<evidence type="ECO:0000313" key="3">
    <source>
        <dbReference type="Proteomes" id="UP000289664"/>
    </source>
</evidence>
<dbReference type="SUPFAM" id="SSF56796">
    <property type="entry name" value="Dehydroquinate synthase-like"/>
    <property type="match status" value="1"/>
</dbReference>
<organism evidence="2 3">
    <name type="scientific">Clostridium scindens (strain ATCC 35704 / DSM 5676 / VPI 13733 / 19)</name>
    <dbReference type="NCBI Taxonomy" id="411468"/>
    <lineage>
        <taxon>Bacteria</taxon>
        <taxon>Bacillati</taxon>
        <taxon>Bacillota</taxon>
        <taxon>Clostridia</taxon>
        <taxon>Lachnospirales</taxon>
        <taxon>Lachnospiraceae</taxon>
    </lineage>
</organism>
<dbReference type="RefSeq" id="WP_004606440.1">
    <property type="nucleotide sequence ID" value="NZ_CP036170.1"/>
</dbReference>
<dbReference type="GO" id="GO:0050060">
    <property type="term" value="F:long-chain-alcohol dehydrogenase activity"/>
    <property type="evidence" value="ECO:0007669"/>
    <property type="project" value="UniProtKB-EC"/>
</dbReference>
<dbReference type="InterPro" id="IPR044731">
    <property type="entry name" value="BDH-like"/>
</dbReference>
<protein>
    <submittedName>
        <fullName evidence="2">Long-chain-alcohol dehydrogenase 2</fullName>
        <ecNumber evidence="2">1.1.1.192</ecNumber>
    </submittedName>
</protein>
<dbReference type="GO" id="GO:1990362">
    <property type="term" value="F:butanol dehydrogenase (NAD+) activity"/>
    <property type="evidence" value="ECO:0007669"/>
    <property type="project" value="InterPro"/>
</dbReference>
<dbReference type="HOGENOM" id="CLU_2732949_0_0_9"/>
<evidence type="ECO:0000259" key="1">
    <source>
        <dbReference type="Pfam" id="PF25137"/>
    </source>
</evidence>
<dbReference type="GeneID" id="93982602"/>
<feature type="domain" description="Fe-containing alcohol dehydrogenase-like C-terminal" evidence="1">
    <location>
        <begin position="14"/>
        <end position="71"/>
    </location>
</feature>
<dbReference type="eggNOG" id="COG1979">
    <property type="taxonomic scope" value="Bacteria"/>
</dbReference>
<keyword evidence="3" id="KW-1185">Reference proteome</keyword>
<dbReference type="KEGG" id="csci:HDCHBGLK_00835"/>
<keyword evidence="2" id="KW-0560">Oxidoreductase</keyword>
<dbReference type="GO" id="GO:0008106">
    <property type="term" value="F:alcohol dehydrogenase (NADP+) activity"/>
    <property type="evidence" value="ECO:0007669"/>
    <property type="project" value="TreeGrafter"/>
</dbReference>
<accession>B0NC58</accession>
<proteinExistence type="predicted"/>
<sequence length="71" mass="8033">MNPEYTCTLGAYQTASGITDILVHVIERYFTNTRHVETTDRVCEAIMTSVITEASKVMANLQDYETRANIM</sequence>
<evidence type="ECO:0000313" key="2">
    <source>
        <dbReference type="EMBL" id="QBF73461.1"/>
    </source>
</evidence>
<dbReference type="Proteomes" id="UP000289664">
    <property type="component" value="Chromosome"/>
</dbReference>
<dbReference type="Pfam" id="PF25137">
    <property type="entry name" value="ADH_Fe_C"/>
    <property type="match status" value="1"/>
</dbReference>
<dbReference type="PANTHER" id="PTHR43633">
    <property type="entry name" value="ALCOHOL DEHYDROGENASE YQHD"/>
    <property type="match status" value="1"/>
</dbReference>
<dbReference type="InterPro" id="IPR056798">
    <property type="entry name" value="ADH_Fe_C"/>
</dbReference>
<dbReference type="STRING" id="411468.CLOSCI_00891"/>
<reference evidence="2 3" key="1">
    <citation type="journal article" date="2019" name="Appl. Environ. Microbiol.">
        <title>Clostridium scindens ATCC 35704: integration of nutritional requirements, the complete genome sequence, and global transcriptional responses to bile acids.</title>
        <authorList>
            <person name="Devendran S."/>
            <person name="Shrestha R."/>
            <person name="Alves J.M.P."/>
            <person name="Wolf P.G."/>
            <person name="Ly L."/>
            <person name="Hernandez A.G."/>
            <person name="Mendez-Garcia C."/>
            <person name="Inboden A."/>
            <person name="Wiley J."/>
            <person name="Paul O."/>
            <person name="Allen A."/>
            <person name="Springer E."/>
            <person name="Wright C.L."/>
            <person name="Fields C.J."/>
            <person name="Daniel S.L."/>
            <person name="Ridlon J.M."/>
        </authorList>
    </citation>
    <scope>NUCLEOTIDE SEQUENCE [LARGE SCALE GENOMIC DNA]</scope>
    <source>
        <strain evidence="2 3">ATCC 35704</strain>
    </source>
</reference>
<dbReference type="GO" id="GO:1990002">
    <property type="term" value="F:methylglyoxal reductase (NADPH) (acetol producing) activity"/>
    <property type="evidence" value="ECO:0007669"/>
    <property type="project" value="TreeGrafter"/>
</dbReference>
<name>B0NC58_CLOS5</name>
<dbReference type="EMBL" id="CP036170">
    <property type="protein sequence ID" value="QBF73461.1"/>
    <property type="molecule type" value="Genomic_DNA"/>
</dbReference>